<dbReference type="Proteomes" id="UP000492821">
    <property type="component" value="Unassembled WGS sequence"/>
</dbReference>
<evidence type="ECO:0000256" key="1">
    <source>
        <dbReference type="SAM" id="MobiDB-lite"/>
    </source>
</evidence>
<keyword evidence="2" id="KW-0472">Membrane</keyword>
<feature type="compositionally biased region" description="Pro residues" evidence="1">
    <location>
        <begin position="327"/>
        <end position="346"/>
    </location>
</feature>
<proteinExistence type="predicted"/>
<sequence>MWWPCVFFILSVHAGVNNVKDDYYYPTHQGEFPIIADQLKPRRVDSDTNMFEITGQYEYKTHFVYGHDKLFEFQLEFSENSEQAVTFEFEFDMPNGNSFKFELATVDVFVVNVAINERASSYLCNGQGTIKIISFKFDFEKKELSCSSRAPKPFENSLKSVDFDIDNGLKIVPLRVVWNVGTVKWVWRFPAKAIPFRKKDKPKTTTVATTKKPTTTEYTFPTTITEEATEQTTEKPTAKAGFPIWGYIIIVAAVVIVIAAIIALIITIKNRKAIANLSPDEHYPKLPPDQLASDVQSSKKPTESADNQIISAKSILTKTTSKLKSAPPSPIKPVNAPAPTPAPPSAPEVAKTEAKKPVNEKTAEISLGGKSDIKQAQSPGQNIDKLAKKMKNNQKSQRTDEIFI</sequence>
<reference evidence="4" key="1">
    <citation type="journal article" date="2013" name="Genetics">
        <title>The draft genome and transcriptome of Panagrellus redivivus are shaped by the harsh demands of a free-living lifestyle.</title>
        <authorList>
            <person name="Srinivasan J."/>
            <person name="Dillman A.R."/>
            <person name="Macchietto M.G."/>
            <person name="Heikkinen L."/>
            <person name="Lakso M."/>
            <person name="Fracchia K.M."/>
            <person name="Antoshechkin I."/>
            <person name="Mortazavi A."/>
            <person name="Wong G."/>
            <person name="Sternberg P.W."/>
        </authorList>
    </citation>
    <scope>NUCLEOTIDE SEQUENCE [LARGE SCALE GENOMIC DNA]</scope>
    <source>
        <strain evidence="4">MT8872</strain>
    </source>
</reference>
<reference evidence="5" key="2">
    <citation type="submission" date="2020-10" db="UniProtKB">
        <authorList>
            <consortium name="WormBaseParasite"/>
        </authorList>
    </citation>
    <scope>IDENTIFICATION</scope>
</reference>
<evidence type="ECO:0000313" key="4">
    <source>
        <dbReference type="Proteomes" id="UP000492821"/>
    </source>
</evidence>
<keyword evidence="3" id="KW-0732">Signal</keyword>
<dbReference type="AlphaFoldDB" id="A0A7E4UT03"/>
<dbReference type="WBParaSite" id="Pan_g12001.t1">
    <property type="protein sequence ID" value="Pan_g12001.t1"/>
    <property type="gene ID" value="Pan_g12001"/>
</dbReference>
<feature type="compositionally biased region" description="Low complexity" evidence="1">
    <location>
        <begin position="309"/>
        <end position="326"/>
    </location>
</feature>
<evidence type="ECO:0000313" key="5">
    <source>
        <dbReference type="WBParaSite" id="Pan_g12001.t1"/>
    </source>
</evidence>
<protein>
    <submittedName>
        <fullName evidence="5">Uncharacterized protein</fullName>
    </submittedName>
</protein>
<feature type="compositionally biased region" description="Polar residues" evidence="1">
    <location>
        <begin position="293"/>
        <end position="308"/>
    </location>
</feature>
<evidence type="ECO:0000256" key="3">
    <source>
        <dbReference type="SAM" id="SignalP"/>
    </source>
</evidence>
<organism evidence="4 5">
    <name type="scientific">Panagrellus redivivus</name>
    <name type="common">Microworm</name>
    <dbReference type="NCBI Taxonomy" id="6233"/>
    <lineage>
        <taxon>Eukaryota</taxon>
        <taxon>Metazoa</taxon>
        <taxon>Ecdysozoa</taxon>
        <taxon>Nematoda</taxon>
        <taxon>Chromadorea</taxon>
        <taxon>Rhabditida</taxon>
        <taxon>Tylenchina</taxon>
        <taxon>Panagrolaimomorpha</taxon>
        <taxon>Panagrolaimoidea</taxon>
        <taxon>Panagrolaimidae</taxon>
        <taxon>Panagrellus</taxon>
    </lineage>
</organism>
<keyword evidence="4" id="KW-1185">Reference proteome</keyword>
<evidence type="ECO:0000256" key="2">
    <source>
        <dbReference type="SAM" id="Phobius"/>
    </source>
</evidence>
<feature type="chain" id="PRO_5028927449" evidence="3">
    <location>
        <begin position="19"/>
        <end position="404"/>
    </location>
</feature>
<feature type="transmembrane region" description="Helical" evidence="2">
    <location>
        <begin position="244"/>
        <end position="268"/>
    </location>
</feature>
<keyword evidence="2" id="KW-0812">Transmembrane</keyword>
<feature type="region of interest" description="Disordered" evidence="1">
    <location>
        <begin position="281"/>
        <end position="404"/>
    </location>
</feature>
<accession>A0A7E4UT03</accession>
<name>A0A7E4UT03_PANRE</name>
<keyword evidence="2" id="KW-1133">Transmembrane helix</keyword>
<feature type="compositionally biased region" description="Basic and acidic residues" evidence="1">
    <location>
        <begin position="350"/>
        <end position="363"/>
    </location>
</feature>
<feature type="signal peptide" evidence="3">
    <location>
        <begin position="1"/>
        <end position="18"/>
    </location>
</feature>